<accession>A0A1T5K6K0</accession>
<evidence type="ECO:0000259" key="2">
    <source>
        <dbReference type="PROSITE" id="PS50943"/>
    </source>
</evidence>
<dbReference type="AlphaFoldDB" id="A0A1T5K6K0"/>
<dbReference type="SUPFAM" id="SSF47413">
    <property type="entry name" value="lambda repressor-like DNA-binding domains"/>
    <property type="match status" value="1"/>
</dbReference>
<name>A0A1T5K6K0_9FIRM</name>
<dbReference type="PANTHER" id="PTHR46797:SF1">
    <property type="entry name" value="METHYLPHOSPHONATE SYNTHASE"/>
    <property type="match status" value="1"/>
</dbReference>
<evidence type="ECO:0000313" key="3">
    <source>
        <dbReference type="EMBL" id="SKC59244.1"/>
    </source>
</evidence>
<reference evidence="3 4" key="1">
    <citation type="submission" date="2017-02" db="EMBL/GenBank/DDBJ databases">
        <authorList>
            <person name="Peterson S.W."/>
        </authorList>
    </citation>
    <scope>NUCLEOTIDE SEQUENCE [LARGE SCALE GENOMIC DNA]</scope>
    <source>
        <strain evidence="3 4">M1</strain>
    </source>
</reference>
<dbReference type="InterPro" id="IPR001387">
    <property type="entry name" value="Cro/C1-type_HTH"/>
</dbReference>
<evidence type="ECO:0000313" key="4">
    <source>
        <dbReference type="Proteomes" id="UP000190285"/>
    </source>
</evidence>
<dbReference type="SMART" id="SM00530">
    <property type="entry name" value="HTH_XRE"/>
    <property type="match status" value="1"/>
</dbReference>
<keyword evidence="1 3" id="KW-0238">DNA-binding</keyword>
<dbReference type="PROSITE" id="PS50943">
    <property type="entry name" value="HTH_CROC1"/>
    <property type="match status" value="1"/>
</dbReference>
<proteinExistence type="predicted"/>
<organism evidence="3 4">
    <name type="scientific">Maledivibacter halophilus</name>
    <dbReference type="NCBI Taxonomy" id="36842"/>
    <lineage>
        <taxon>Bacteria</taxon>
        <taxon>Bacillati</taxon>
        <taxon>Bacillota</taxon>
        <taxon>Clostridia</taxon>
        <taxon>Peptostreptococcales</taxon>
        <taxon>Caminicellaceae</taxon>
        <taxon>Maledivibacter</taxon>
    </lineage>
</organism>
<dbReference type="Gene3D" id="1.10.260.40">
    <property type="entry name" value="lambda repressor-like DNA-binding domains"/>
    <property type="match status" value="1"/>
</dbReference>
<dbReference type="GO" id="GO:0003677">
    <property type="term" value="F:DNA binding"/>
    <property type="evidence" value="ECO:0007669"/>
    <property type="project" value="UniProtKB-KW"/>
</dbReference>
<gene>
    <name evidence="3" type="ORF">SAMN02194393_01665</name>
</gene>
<dbReference type="EMBL" id="FUZT01000003">
    <property type="protein sequence ID" value="SKC59244.1"/>
    <property type="molecule type" value="Genomic_DNA"/>
</dbReference>
<dbReference type="Pfam" id="PF01381">
    <property type="entry name" value="HTH_3"/>
    <property type="match status" value="1"/>
</dbReference>
<dbReference type="GO" id="GO:0003700">
    <property type="term" value="F:DNA-binding transcription factor activity"/>
    <property type="evidence" value="ECO:0007669"/>
    <property type="project" value="TreeGrafter"/>
</dbReference>
<dbReference type="CDD" id="cd00093">
    <property type="entry name" value="HTH_XRE"/>
    <property type="match status" value="1"/>
</dbReference>
<dbReference type="PANTHER" id="PTHR46797">
    <property type="entry name" value="HTH-TYPE TRANSCRIPTIONAL REGULATOR"/>
    <property type="match status" value="1"/>
</dbReference>
<dbReference type="InterPro" id="IPR050807">
    <property type="entry name" value="TransReg_Diox_bact_type"/>
</dbReference>
<keyword evidence="4" id="KW-1185">Reference proteome</keyword>
<feature type="domain" description="HTH cro/C1-type" evidence="2">
    <location>
        <begin position="15"/>
        <end position="71"/>
    </location>
</feature>
<dbReference type="OrthoDB" id="1629646at2"/>
<dbReference type="GO" id="GO:0005829">
    <property type="term" value="C:cytosol"/>
    <property type="evidence" value="ECO:0007669"/>
    <property type="project" value="TreeGrafter"/>
</dbReference>
<dbReference type="InterPro" id="IPR010982">
    <property type="entry name" value="Lambda_DNA-bd_dom_sf"/>
</dbReference>
<dbReference type="RefSeq" id="WP_079490786.1">
    <property type="nucleotide sequence ID" value="NZ_FUZT01000003.1"/>
</dbReference>
<evidence type="ECO:0000256" key="1">
    <source>
        <dbReference type="ARBA" id="ARBA00023125"/>
    </source>
</evidence>
<sequence>MEKHIKKFQQLGLNISYYRRLIGLSQIKLAEKANISRTHLSQIEAPNMKKSLSISTLFDIADALDIDVAKLFEFRE</sequence>
<dbReference type="Proteomes" id="UP000190285">
    <property type="component" value="Unassembled WGS sequence"/>
</dbReference>
<protein>
    <submittedName>
        <fullName evidence="3">DNA-binding transcriptional regulator, XRE-family HTH domain</fullName>
    </submittedName>
</protein>